<accession>A0A2M9ZEI1</accession>
<reference evidence="2 3" key="1">
    <citation type="submission" date="2017-07" db="EMBL/GenBank/DDBJ databases">
        <title>Leptospira spp. isolated from tropical soils.</title>
        <authorList>
            <person name="Thibeaux R."/>
            <person name="Iraola G."/>
            <person name="Ferres I."/>
            <person name="Bierque E."/>
            <person name="Girault D."/>
            <person name="Soupe-Gilbert M.-E."/>
            <person name="Picardeau M."/>
            <person name="Goarant C."/>
        </authorList>
    </citation>
    <scope>NUCLEOTIDE SEQUENCE [LARGE SCALE GENOMIC DNA]</scope>
    <source>
        <strain evidence="2 3">FH2-C-A2</strain>
    </source>
</reference>
<evidence type="ECO:0000313" key="3">
    <source>
        <dbReference type="Proteomes" id="UP000231912"/>
    </source>
</evidence>
<dbReference type="EMBL" id="NPDT01000001">
    <property type="protein sequence ID" value="PJZ66829.1"/>
    <property type="molecule type" value="Genomic_DNA"/>
</dbReference>
<proteinExistence type="predicted"/>
<dbReference type="Proteomes" id="UP000231912">
    <property type="component" value="Unassembled WGS sequence"/>
</dbReference>
<keyword evidence="4" id="KW-1185">Reference proteome</keyword>
<dbReference type="AlphaFoldDB" id="A0A2M9ZEI1"/>
<evidence type="ECO:0000313" key="2">
    <source>
        <dbReference type="EMBL" id="PJZ66829.1"/>
    </source>
</evidence>
<sequence>MEKGLSLKDLADALEKEFGTPYNPNLLGKVERGQSRLLAHDFLVLCQFFKLELKIFFDKEKKFTQDSVLGDLTEDPAMRRILVFLSENKSSKGLVHFLEEFLRYMSPSIIRMSKDQESKNIKAASPKKKGRKT</sequence>
<evidence type="ECO:0000313" key="1">
    <source>
        <dbReference type="EMBL" id="MFB5736869.1"/>
    </source>
</evidence>
<dbReference type="RefSeq" id="WP_100757421.1">
    <property type="nucleotide sequence ID" value="NZ_JBHILI010000005.1"/>
</dbReference>
<dbReference type="Proteomes" id="UP001580391">
    <property type="component" value="Unassembled WGS sequence"/>
</dbReference>
<gene>
    <name evidence="1" type="ORF">ACE5IX_10145</name>
    <name evidence="2" type="ORF">CH371_01640</name>
</gene>
<reference evidence="1 4" key="2">
    <citation type="submission" date="2024-09" db="EMBL/GenBank/DDBJ databases">
        <title>Taxonomic and Genotyping Characterization of Leptospira Strains isolated from Multiple Sources in Colombia highlights the importance of intermediate species.</title>
        <authorList>
            <person name="Torres Higuera L."/>
            <person name="Rojas Tapias D."/>
            <person name="Jimenez Velasquez S."/>
            <person name="Renjifo Ibanez C."/>
        </authorList>
    </citation>
    <scope>NUCLEOTIDE SEQUENCE [LARGE SCALE GENOMIC DNA]</scope>
    <source>
        <strain evidence="1 4">Lep080</strain>
    </source>
</reference>
<evidence type="ECO:0000313" key="4">
    <source>
        <dbReference type="Proteomes" id="UP001580391"/>
    </source>
</evidence>
<protein>
    <submittedName>
        <fullName evidence="2">Uncharacterized protein</fullName>
    </submittedName>
</protein>
<dbReference type="EMBL" id="JBHILJ010000004">
    <property type="protein sequence ID" value="MFB5736869.1"/>
    <property type="molecule type" value="Genomic_DNA"/>
</dbReference>
<organism evidence="2 3">
    <name type="scientific">Leptospira wolffii</name>
    <dbReference type="NCBI Taxonomy" id="409998"/>
    <lineage>
        <taxon>Bacteria</taxon>
        <taxon>Pseudomonadati</taxon>
        <taxon>Spirochaetota</taxon>
        <taxon>Spirochaetia</taxon>
        <taxon>Leptospirales</taxon>
        <taxon>Leptospiraceae</taxon>
        <taxon>Leptospira</taxon>
    </lineage>
</organism>
<name>A0A2M9ZEI1_9LEPT</name>
<comment type="caution">
    <text evidence="2">The sequence shown here is derived from an EMBL/GenBank/DDBJ whole genome shotgun (WGS) entry which is preliminary data.</text>
</comment>